<evidence type="ECO:0000259" key="2">
    <source>
        <dbReference type="Pfam" id="PF03807"/>
    </source>
</evidence>
<feature type="domain" description="Pyrroline-5-carboxylate reductase catalytic N-terminal" evidence="2">
    <location>
        <begin position="2"/>
        <end position="96"/>
    </location>
</feature>
<evidence type="ECO:0000256" key="1">
    <source>
        <dbReference type="ARBA" id="ARBA00023002"/>
    </source>
</evidence>
<dbReference type="InterPro" id="IPR051267">
    <property type="entry name" value="STEAP_metalloreductase"/>
</dbReference>
<dbReference type="EMBL" id="QLNP01000105">
    <property type="protein sequence ID" value="RAM35128.1"/>
    <property type="molecule type" value="Genomic_DNA"/>
</dbReference>
<proteinExistence type="predicted"/>
<reference evidence="3 4" key="1">
    <citation type="submission" date="2018-04" db="EMBL/GenBank/DDBJ databases">
        <title>Bacteria isolated from cave deposits of Manipur.</title>
        <authorList>
            <person name="Sahoo D."/>
            <person name="Sarangthem I."/>
            <person name="Nandeibam J."/>
        </authorList>
    </citation>
    <scope>NUCLEOTIDE SEQUENCE [LARGE SCALE GENOMIC DNA]</scope>
    <source>
        <strain evidence="4">mrc11</strain>
    </source>
</reference>
<dbReference type="InterPro" id="IPR036291">
    <property type="entry name" value="NAD(P)-bd_dom_sf"/>
</dbReference>
<name>A0A328H9D9_ARTGO</name>
<dbReference type="Proteomes" id="UP000249166">
    <property type="component" value="Unassembled WGS sequence"/>
</dbReference>
<comment type="caution">
    <text evidence="3">The sequence shown here is derived from an EMBL/GenBank/DDBJ whole genome shotgun (WGS) entry which is preliminary data.</text>
</comment>
<dbReference type="SUPFAM" id="SSF51735">
    <property type="entry name" value="NAD(P)-binding Rossmann-fold domains"/>
    <property type="match status" value="1"/>
</dbReference>
<evidence type="ECO:0000313" key="3">
    <source>
        <dbReference type="EMBL" id="RAM35128.1"/>
    </source>
</evidence>
<dbReference type="InterPro" id="IPR028939">
    <property type="entry name" value="P5C_Rdtase_cat_N"/>
</dbReference>
<dbReference type="Gene3D" id="3.40.50.720">
    <property type="entry name" value="NAD(P)-binding Rossmann-like Domain"/>
    <property type="match status" value="1"/>
</dbReference>
<keyword evidence="1" id="KW-0560">Oxidoreductase</keyword>
<dbReference type="OrthoDB" id="3194817at2"/>
<dbReference type="RefSeq" id="WP_111905804.1">
    <property type="nucleotide sequence ID" value="NZ_QLNP01000105.1"/>
</dbReference>
<gene>
    <name evidence="3" type="ORF">DBZ45_21270</name>
</gene>
<sequence length="218" mass="22864">MRIAVLGTGVAGRTLAGKLVESGHDVVLGSRTATNEAAVGWAAEAGPRAKAATFFDAAAEAEVVINATPGAVSLEVLAAASTKNLAGKVLIDVANPLDHSAGFPPSLSISNTDSLAETIQRAFPTARVVKALNTMRADVMVAPDRLAGGDHDVFMAGDDAEAKAVVAGILREFGWRTEHIRDLGPLESARGLEMWLPLWLRIFLKQGNNVFNIKVVSD</sequence>
<protein>
    <submittedName>
        <fullName evidence="3">NADP oxidoreductase</fullName>
    </submittedName>
</protein>
<dbReference type="Pfam" id="PF03807">
    <property type="entry name" value="F420_oxidored"/>
    <property type="match status" value="1"/>
</dbReference>
<organism evidence="3 4">
    <name type="scientific">Arthrobacter globiformis</name>
    <dbReference type="NCBI Taxonomy" id="1665"/>
    <lineage>
        <taxon>Bacteria</taxon>
        <taxon>Bacillati</taxon>
        <taxon>Actinomycetota</taxon>
        <taxon>Actinomycetes</taxon>
        <taxon>Micrococcales</taxon>
        <taxon>Micrococcaceae</taxon>
        <taxon>Arthrobacter</taxon>
    </lineage>
</organism>
<dbReference type="GO" id="GO:0016491">
    <property type="term" value="F:oxidoreductase activity"/>
    <property type="evidence" value="ECO:0007669"/>
    <property type="project" value="UniProtKB-KW"/>
</dbReference>
<accession>A0A328H9D9</accession>
<dbReference type="PANTHER" id="PTHR14239">
    <property type="entry name" value="DUDULIN-RELATED"/>
    <property type="match status" value="1"/>
</dbReference>
<dbReference type="AlphaFoldDB" id="A0A328H9D9"/>
<evidence type="ECO:0000313" key="4">
    <source>
        <dbReference type="Proteomes" id="UP000249166"/>
    </source>
</evidence>